<dbReference type="InterPro" id="IPR006912">
    <property type="entry name" value="Harbinger_derived_prot"/>
</dbReference>
<gene>
    <name evidence="2" type="primary">LOC104223143</name>
</gene>
<dbReference type="Pfam" id="PF04827">
    <property type="entry name" value="Plant_tran"/>
    <property type="match status" value="1"/>
</dbReference>
<protein>
    <submittedName>
        <fullName evidence="2">Uncharacterized protein LOC104223143</fullName>
    </submittedName>
</protein>
<evidence type="ECO:0000313" key="1">
    <source>
        <dbReference type="Proteomes" id="UP000189701"/>
    </source>
</evidence>
<dbReference type="OrthoDB" id="1624952at2759"/>
<name>A0A1U7WF08_NICSY</name>
<sequence>MFRRRFRMSRNVFLRIVDEIKGHDMYFEQRADAVGRFGLSIVQKIIVVFRMLAYGLPADATDEYVKIGESIAIESMKRFCRAVVEVFGDQYLRSPTTNGVASLLYIDEQRGFPANGIAPPARYVIQGKEYDIDYYLADGIYPKWSIIVQTIREPRSSNKRYFAMKQESCRKDIERAFGVLQSCFAIVAGPSRFWRKEVLRDIITTCIILHNMIIEDGRDFNAPIENARECPAPTVEMTVDENHRFE</sequence>
<reference evidence="1" key="1">
    <citation type="journal article" date="2013" name="Genome Biol.">
        <title>Reference genomes and transcriptomes of Nicotiana sylvestris and Nicotiana tomentosiformis.</title>
        <authorList>
            <person name="Sierro N."/>
            <person name="Battey J.N."/>
            <person name="Ouadi S."/>
            <person name="Bovet L."/>
            <person name="Goepfert S."/>
            <person name="Bakaher N."/>
            <person name="Peitsch M.C."/>
            <person name="Ivanov N.V."/>
        </authorList>
    </citation>
    <scope>NUCLEOTIDE SEQUENCE [LARGE SCALE GENOMIC DNA]</scope>
</reference>
<accession>A0A1U7WF08</accession>
<dbReference type="PANTHER" id="PTHR47150">
    <property type="entry name" value="OS12G0169200 PROTEIN"/>
    <property type="match status" value="1"/>
</dbReference>
<dbReference type="AlphaFoldDB" id="A0A1U7WF08"/>
<organism evidence="1 2">
    <name type="scientific">Nicotiana sylvestris</name>
    <name type="common">Wood tobacco</name>
    <name type="synonym">South American tobacco</name>
    <dbReference type="NCBI Taxonomy" id="4096"/>
    <lineage>
        <taxon>Eukaryota</taxon>
        <taxon>Viridiplantae</taxon>
        <taxon>Streptophyta</taxon>
        <taxon>Embryophyta</taxon>
        <taxon>Tracheophyta</taxon>
        <taxon>Spermatophyta</taxon>
        <taxon>Magnoliopsida</taxon>
        <taxon>eudicotyledons</taxon>
        <taxon>Gunneridae</taxon>
        <taxon>Pentapetalae</taxon>
        <taxon>asterids</taxon>
        <taxon>lamiids</taxon>
        <taxon>Solanales</taxon>
        <taxon>Solanaceae</taxon>
        <taxon>Nicotianoideae</taxon>
        <taxon>Nicotianeae</taxon>
        <taxon>Nicotiana</taxon>
    </lineage>
</organism>
<reference evidence="2" key="2">
    <citation type="submission" date="2025-08" db="UniProtKB">
        <authorList>
            <consortium name="RefSeq"/>
        </authorList>
    </citation>
    <scope>IDENTIFICATION</scope>
    <source>
        <tissue evidence="2">Leaf</tissue>
    </source>
</reference>
<dbReference type="PANTHER" id="PTHR47150:SF7">
    <property type="entry name" value="NUCLEASE"/>
    <property type="match status" value="1"/>
</dbReference>
<keyword evidence="1" id="KW-1185">Reference proteome</keyword>
<dbReference type="Proteomes" id="UP000189701">
    <property type="component" value="Unplaced"/>
</dbReference>
<proteinExistence type="predicted"/>
<dbReference type="RefSeq" id="XP_009772815.1">
    <property type="nucleotide sequence ID" value="XM_009774513.1"/>
</dbReference>
<dbReference type="eggNOG" id="ENOG502QR5Z">
    <property type="taxonomic scope" value="Eukaryota"/>
</dbReference>
<evidence type="ECO:0000313" key="2">
    <source>
        <dbReference type="RefSeq" id="XP_009772815.1"/>
    </source>
</evidence>